<feature type="transmembrane region" description="Helical" evidence="3">
    <location>
        <begin position="271"/>
        <end position="293"/>
    </location>
</feature>
<dbReference type="InterPro" id="IPR036457">
    <property type="entry name" value="PPM-type-like_dom_sf"/>
</dbReference>
<evidence type="ECO:0000259" key="4">
    <source>
        <dbReference type="SMART" id="SM00331"/>
    </source>
</evidence>
<dbReference type="Proteomes" id="UP001596091">
    <property type="component" value="Unassembled WGS sequence"/>
</dbReference>
<keyword evidence="3" id="KW-1133">Transmembrane helix</keyword>
<keyword evidence="1 5" id="KW-0378">Hydrolase</keyword>
<dbReference type="InterPro" id="IPR001932">
    <property type="entry name" value="PPM-type_phosphatase-like_dom"/>
</dbReference>
<dbReference type="InterPro" id="IPR052016">
    <property type="entry name" value="Bact_Sigma-Reg"/>
</dbReference>
<dbReference type="SMART" id="SM00331">
    <property type="entry name" value="PP2C_SIG"/>
    <property type="match status" value="1"/>
</dbReference>
<keyword evidence="3" id="KW-0472">Membrane</keyword>
<keyword evidence="3" id="KW-0812">Transmembrane</keyword>
<dbReference type="PANTHER" id="PTHR43156:SF2">
    <property type="entry name" value="STAGE II SPORULATION PROTEIN E"/>
    <property type="match status" value="1"/>
</dbReference>
<dbReference type="EC" id="3.1.3.16" evidence="5"/>
<feature type="region of interest" description="Disordered" evidence="2">
    <location>
        <begin position="54"/>
        <end position="78"/>
    </location>
</feature>
<protein>
    <submittedName>
        <fullName evidence="5">PP2C family protein-serine/threonine phosphatase</fullName>
        <ecNumber evidence="5">3.1.3.16</ecNumber>
    </submittedName>
</protein>
<gene>
    <name evidence="5" type="ORF">ACFPT7_22255</name>
</gene>
<feature type="transmembrane region" description="Helical" evidence="3">
    <location>
        <begin position="417"/>
        <end position="435"/>
    </location>
</feature>
<feature type="transmembrane region" description="Helical" evidence="3">
    <location>
        <begin position="243"/>
        <end position="265"/>
    </location>
</feature>
<evidence type="ECO:0000256" key="3">
    <source>
        <dbReference type="SAM" id="Phobius"/>
    </source>
</evidence>
<dbReference type="GO" id="GO:0004722">
    <property type="term" value="F:protein serine/threonine phosphatase activity"/>
    <property type="evidence" value="ECO:0007669"/>
    <property type="project" value="UniProtKB-EC"/>
</dbReference>
<evidence type="ECO:0000256" key="2">
    <source>
        <dbReference type="SAM" id="MobiDB-lite"/>
    </source>
</evidence>
<dbReference type="Gene3D" id="3.60.40.10">
    <property type="entry name" value="PPM-type phosphatase domain"/>
    <property type="match status" value="1"/>
</dbReference>
<name>A0ABW1EQ26_9BACT</name>
<feature type="compositionally biased region" description="Acidic residues" evidence="2">
    <location>
        <begin position="56"/>
        <end position="65"/>
    </location>
</feature>
<feature type="transmembrane region" description="Helical" evidence="3">
    <location>
        <begin position="330"/>
        <end position="357"/>
    </location>
</feature>
<evidence type="ECO:0000313" key="5">
    <source>
        <dbReference type="EMBL" id="MFC5865048.1"/>
    </source>
</evidence>
<dbReference type="Pfam" id="PF07228">
    <property type="entry name" value="SpoIIE"/>
    <property type="match status" value="1"/>
</dbReference>
<dbReference type="EMBL" id="JBHSPH010000010">
    <property type="protein sequence ID" value="MFC5865048.1"/>
    <property type="molecule type" value="Genomic_DNA"/>
</dbReference>
<sequence>MPTPGTQVVFDASGMGRPLALDHNWRLGISPGIDPAKTNFDDSNWPIRDAKQALAEVDESAADNDEDHRPKDQHDHLHGPHGRPFAWFRIHIKLPQHHGPLVVFVRVPVSRNAQVSFSDSVGIGMDLFVNGELVNPEGPNGENQESYQQISRIYPINIPDDQTDVVLAARIPFVPFGLDAYTSFFAHRTFFIGSRQDLVDHLQLWYHAILFERLPALVDAGLKLLLALFLLVLFWTQRDHAEYLWLGLQMICVAPLAYLGLIGSLGQIDQIYMAAYFFQLLLISAFLYFEFLVSFLSLRKRWYILALRYTSPLLLTLGPLFLLLRSGSKALGIMLVVSILFCLLWICAWIIFVGLTLTIAAFKRNYEAALLLLPLLLSVVGMIELASTAAASSWVGAPVQSPLSFEVGPVPIHLADVGDFVGIFVIILIIFVRFLRIHRERERASSELAAARSVQELMIPRETPNTPGFDVDTVYNPAAEVGGDFFHIKPTPDGGLLIVLGDVAGHGLQAAMNVSMLMGALRRAPQTSPAKTLAALNDVLVGNSSFTTCLVAYFQPDGGVIVASAGHPPPYLNSQEIELPGGLPLGVTPFVSYEETHLYLHPGDRLLMISDGVPEARKSDGELFGFDRVRNLSGQSAFFIADAARAFGQEDDITVLTIRRLATAIAA</sequence>
<organism evidence="5 6">
    <name type="scientific">Acidicapsa dinghuensis</name>
    <dbReference type="NCBI Taxonomy" id="2218256"/>
    <lineage>
        <taxon>Bacteria</taxon>
        <taxon>Pseudomonadati</taxon>
        <taxon>Acidobacteriota</taxon>
        <taxon>Terriglobia</taxon>
        <taxon>Terriglobales</taxon>
        <taxon>Acidobacteriaceae</taxon>
        <taxon>Acidicapsa</taxon>
    </lineage>
</organism>
<comment type="caution">
    <text evidence="5">The sequence shown here is derived from an EMBL/GenBank/DDBJ whole genome shotgun (WGS) entry which is preliminary data.</text>
</comment>
<reference evidence="6" key="1">
    <citation type="journal article" date="2019" name="Int. J. Syst. Evol. Microbiol.">
        <title>The Global Catalogue of Microorganisms (GCM) 10K type strain sequencing project: providing services to taxonomists for standard genome sequencing and annotation.</title>
        <authorList>
            <consortium name="The Broad Institute Genomics Platform"/>
            <consortium name="The Broad Institute Genome Sequencing Center for Infectious Disease"/>
            <person name="Wu L."/>
            <person name="Ma J."/>
        </authorList>
    </citation>
    <scope>NUCLEOTIDE SEQUENCE [LARGE SCALE GENOMIC DNA]</scope>
    <source>
        <strain evidence="6">JCM 4087</strain>
    </source>
</reference>
<feature type="domain" description="PPM-type phosphatase" evidence="4">
    <location>
        <begin position="466"/>
        <end position="660"/>
    </location>
</feature>
<feature type="transmembrane region" description="Helical" evidence="3">
    <location>
        <begin position="216"/>
        <end position="236"/>
    </location>
</feature>
<keyword evidence="6" id="KW-1185">Reference proteome</keyword>
<accession>A0ABW1EQ26</accession>
<feature type="compositionally biased region" description="Basic and acidic residues" evidence="2">
    <location>
        <begin position="66"/>
        <end position="78"/>
    </location>
</feature>
<dbReference type="PANTHER" id="PTHR43156">
    <property type="entry name" value="STAGE II SPORULATION PROTEIN E-RELATED"/>
    <property type="match status" value="1"/>
</dbReference>
<dbReference type="SUPFAM" id="SSF81606">
    <property type="entry name" value="PP2C-like"/>
    <property type="match status" value="1"/>
</dbReference>
<feature type="transmembrane region" description="Helical" evidence="3">
    <location>
        <begin position="305"/>
        <end position="324"/>
    </location>
</feature>
<proteinExistence type="predicted"/>
<evidence type="ECO:0000313" key="6">
    <source>
        <dbReference type="Proteomes" id="UP001596091"/>
    </source>
</evidence>
<evidence type="ECO:0000256" key="1">
    <source>
        <dbReference type="ARBA" id="ARBA00022801"/>
    </source>
</evidence>
<dbReference type="RefSeq" id="WP_263332065.1">
    <property type="nucleotide sequence ID" value="NZ_JAGSYH010000001.1"/>
</dbReference>
<feature type="transmembrane region" description="Helical" evidence="3">
    <location>
        <begin position="369"/>
        <end position="397"/>
    </location>
</feature>